<dbReference type="EMBL" id="BPVZ01000096">
    <property type="protein sequence ID" value="GKV32565.1"/>
    <property type="molecule type" value="Genomic_DNA"/>
</dbReference>
<reference evidence="1 2" key="1">
    <citation type="journal article" date="2021" name="Commun. Biol.">
        <title>The genome of Shorea leprosula (Dipterocarpaceae) highlights the ecological relevance of drought in aseasonal tropical rainforests.</title>
        <authorList>
            <person name="Ng K.K.S."/>
            <person name="Kobayashi M.J."/>
            <person name="Fawcett J.A."/>
            <person name="Hatakeyama M."/>
            <person name="Paape T."/>
            <person name="Ng C.H."/>
            <person name="Ang C.C."/>
            <person name="Tnah L.H."/>
            <person name="Lee C.T."/>
            <person name="Nishiyama T."/>
            <person name="Sese J."/>
            <person name="O'Brien M.J."/>
            <person name="Copetti D."/>
            <person name="Mohd Noor M.I."/>
            <person name="Ong R.C."/>
            <person name="Putra M."/>
            <person name="Sireger I.Z."/>
            <person name="Indrioko S."/>
            <person name="Kosugi Y."/>
            <person name="Izuno A."/>
            <person name="Isagi Y."/>
            <person name="Lee S.L."/>
            <person name="Shimizu K.K."/>
        </authorList>
    </citation>
    <scope>NUCLEOTIDE SEQUENCE [LARGE SCALE GENOMIC DNA]</scope>
    <source>
        <strain evidence="1">214</strain>
    </source>
</reference>
<organism evidence="1 2">
    <name type="scientific">Rubroshorea leprosula</name>
    <dbReference type="NCBI Taxonomy" id="152421"/>
    <lineage>
        <taxon>Eukaryota</taxon>
        <taxon>Viridiplantae</taxon>
        <taxon>Streptophyta</taxon>
        <taxon>Embryophyta</taxon>
        <taxon>Tracheophyta</taxon>
        <taxon>Spermatophyta</taxon>
        <taxon>Magnoliopsida</taxon>
        <taxon>eudicotyledons</taxon>
        <taxon>Gunneridae</taxon>
        <taxon>Pentapetalae</taxon>
        <taxon>rosids</taxon>
        <taxon>malvids</taxon>
        <taxon>Malvales</taxon>
        <taxon>Dipterocarpaceae</taxon>
        <taxon>Rubroshorea</taxon>
    </lineage>
</organism>
<keyword evidence="2" id="KW-1185">Reference proteome</keyword>
<dbReference type="Proteomes" id="UP001054252">
    <property type="component" value="Unassembled WGS sequence"/>
</dbReference>
<dbReference type="AlphaFoldDB" id="A0AAV5L672"/>
<comment type="caution">
    <text evidence="1">The sequence shown here is derived from an EMBL/GenBank/DDBJ whole genome shotgun (WGS) entry which is preliminary data.</text>
</comment>
<sequence>MQVNNVNTTSGSVWHPSELAAVFYALLQKDSLAPCSRGLFLNFCLSH</sequence>
<gene>
    <name evidence="1" type="ORF">SLEP1_g41160</name>
</gene>
<evidence type="ECO:0000313" key="2">
    <source>
        <dbReference type="Proteomes" id="UP001054252"/>
    </source>
</evidence>
<proteinExistence type="predicted"/>
<accession>A0AAV5L672</accession>
<protein>
    <submittedName>
        <fullName evidence="1">Uncharacterized protein</fullName>
    </submittedName>
</protein>
<name>A0AAV5L672_9ROSI</name>
<evidence type="ECO:0000313" key="1">
    <source>
        <dbReference type="EMBL" id="GKV32565.1"/>
    </source>
</evidence>